<evidence type="ECO:0000313" key="2">
    <source>
        <dbReference type="EMBL" id="MCI46580.1"/>
    </source>
</evidence>
<feature type="compositionally biased region" description="Acidic residues" evidence="1">
    <location>
        <begin position="41"/>
        <end position="59"/>
    </location>
</feature>
<name>A0A392SF53_9FABA</name>
<organism evidence="2 3">
    <name type="scientific">Trifolium medium</name>
    <dbReference type="NCBI Taxonomy" id="97028"/>
    <lineage>
        <taxon>Eukaryota</taxon>
        <taxon>Viridiplantae</taxon>
        <taxon>Streptophyta</taxon>
        <taxon>Embryophyta</taxon>
        <taxon>Tracheophyta</taxon>
        <taxon>Spermatophyta</taxon>
        <taxon>Magnoliopsida</taxon>
        <taxon>eudicotyledons</taxon>
        <taxon>Gunneridae</taxon>
        <taxon>Pentapetalae</taxon>
        <taxon>rosids</taxon>
        <taxon>fabids</taxon>
        <taxon>Fabales</taxon>
        <taxon>Fabaceae</taxon>
        <taxon>Papilionoideae</taxon>
        <taxon>50 kb inversion clade</taxon>
        <taxon>NPAAA clade</taxon>
        <taxon>Hologalegina</taxon>
        <taxon>IRL clade</taxon>
        <taxon>Trifolieae</taxon>
        <taxon>Trifolium</taxon>
    </lineage>
</organism>
<proteinExistence type="predicted"/>
<evidence type="ECO:0000256" key="1">
    <source>
        <dbReference type="SAM" id="MobiDB-lite"/>
    </source>
</evidence>
<evidence type="ECO:0000313" key="3">
    <source>
        <dbReference type="Proteomes" id="UP000265520"/>
    </source>
</evidence>
<dbReference type="AlphaFoldDB" id="A0A392SF53"/>
<accession>A0A392SF53</accession>
<reference evidence="2 3" key="1">
    <citation type="journal article" date="2018" name="Front. Plant Sci.">
        <title>Red Clover (Trifolium pratense) and Zigzag Clover (T. medium) - A Picture of Genomic Similarities and Differences.</title>
        <authorList>
            <person name="Dluhosova J."/>
            <person name="Istvanek J."/>
            <person name="Nedelnik J."/>
            <person name="Repkova J."/>
        </authorList>
    </citation>
    <scope>NUCLEOTIDE SEQUENCE [LARGE SCALE GENOMIC DNA]</scope>
    <source>
        <strain evidence="3">cv. 10/8</strain>
        <tissue evidence="2">Leaf</tissue>
    </source>
</reference>
<protein>
    <submittedName>
        <fullName evidence="2">Uncharacterized protein</fullName>
    </submittedName>
</protein>
<feature type="region of interest" description="Disordered" evidence="1">
    <location>
        <begin position="30"/>
        <end position="59"/>
    </location>
</feature>
<comment type="caution">
    <text evidence="2">The sequence shown here is derived from an EMBL/GenBank/DDBJ whole genome shotgun (WGS) entry which is preliminary data.</text>
</comment>
<sequence>LATQKVSTGGNASVVQKIELARRPVKERLTPIVEDSKAEGDENAEGEGDYMDDDDLLDDEPDFDVLITSQCAIM</sequence>
<dbReference type="Proteomes" id="UP000265520">
    <property type="component" value="Unassembled WGS sequence"/>
</dbReference>
<dbReference type="EMBL" id="LXQA010359532">
    <property type="protein sequence ID" value="MCI46580.1"/>
    <property type="molecule type" value="Genomic_DNA"/>
</dbReference>
<keyword evidence="3" id="KW-1185">Reference proteome</keyword>
<feature type="compositionally biased region" description="Basic and acidic residues" evidence="1">
    <location>
        <begin position="30"/>
        <end position="40"/>
    </location>
</feature>
<feature type="non-terminal residue" evidence="2">
    <location>
        <position position="1"/>
    </location>
</feature>